<name>A0A5A7QFK6_STRAF</name>
<dbReference type="AlphaFoldDB" id="A0A5A7QFK6"/>
<gene>
    <name evidence="2" type="ORF">STAS_20610</name>
</gene>
<dbReference type="OrthoDB" id="913143at2759"/>
<dbReference type="Proteomes" id="UP000325081">
    <property type="component" value="Unassembled WGS sequence"/>
</dbReference>
<comment type="caution">
    <text evidence="2">The sequence shown here is derived from an EMBL/GenBank/DDBJ whole genome shotgun (WGS) entry which is preliminary data.</text>
</comment>
<evidence type="ECO:0000313" key="3">
    <source>
        <dbReference type="Proteomes" id="UP000325081"/>
    </source>
</evidence>
<organism evidence="2 3">
    <name type="scientific">Striga asiatica</name>
    <name type="common">Asiatic witchweed</name>
    <name type="synonym">Buchnera asiatica</name>
    <dbReference type="NCBI Taxonomy" id="4170"/>
    <lineage>
        <taxon>Eukaryota</taxon>
        <taxon>Viridiplantae</taxon>
        <taxon>Streptophyta</taxon>
        <taxon>Embryophyta</taxon>
        <taxon>Tracheophyta</taxon>
        <taxon>Spermatophyta</taxon>
        <taxon>Magnoliopsida</taxon>
        <taxon>eudicotyledons</taxon>
        <taxon>Gunneridae</taxon>
        <taxon>Pentapetalae</taxon>
        <taxon>asterids</taxon>
        <taxon>lamiids</taxon>
        <taxon>Lamiales</taxon>
        <taxon>Orobanchaceae</taxon>
        <taxon>Buchnereae</taxon>
        <taxon>Striga</taxon>
    </lineage>
</organism>
<evidence type="ECO:0000256" key="1">
    <source>
        <dbReference type="SAM" id="MobiDB-lite"/>
    </source>
</evidence>
<accession>A0A5A7QFK6</accession>
<proteinExistence type="predicted"/>
<sequence length="181" mass="20903">MVSNYSPLTICKALINFISCKIFGSPQPSRDPDITVEFRHADDHSPNVTQKGPEKNEQNQQILVRNSDKAVKRPKKSVTINEKKDGDIVDNREHKEEKSRPPRHWGPLLSVASNINEKCEAFISSRKRAMRRNYTQDPDKDAKRAIQKNRKLLGTVWIIFMRIRGKDKECHSLLKPQIFIS</sequence>
<feature type="region of interest" description="Disordered" evidence="1">
    <location>
        <begin position="66"/>
        <end position="105"/>
    </location>
</feature>
<reference evidence="3" key="1">
    <citation type="journal article" date="2019" name="Curr. Biol.">
        <title>Genome Sequence of Striga asiatica Provides Insight into the Evolution of Plant Parasitism.</title>
        <authorList>
            <person name="Yoshida S."/>
            <person name="Kim S."/>
            <person name="Wafula E.K."/>
            <person name="Tanskanen J."/>
            <person name="Kim Y.M."/>
            <person name="Honaas L."/>
            <person name="Yang Z."/>
            <person name="Spallek T."/>
            <person name="Conn C.E."/>
            <person name="Ichihashi Y."/>
            <person name="Cheong K."/>
            <person name="Cui S."/>
            <person name="Der J.P."/>
            <person name="Gundlach H."/>
            <person name="Jiao Y."/>
            <person name="Hori C."/>
            <person name="Ishida J.K."/>
            <person name="Kasahara H."/>
            <person name="Kiba T."/>
            <person name="Kim M.S."/>
            <person name="Koo N."/>
            <person name="Laohavisit A."/>
            <person name="Lee Y.H."/>
            <person name="Lumba S."/>
            <person name="McCourt P."/>
            <person name="Mortimer J.C."/>
            <person name="Mutuku J.M."/>
            <person name="Nomura T."/>
            <person name="Sasaki-Sekimoto Y."/>
            <person name="Seto Y."/>
            <person name="Wang Y."/>
            <person name="Wakatake T."/>
            <person name="Sakakibara H."/>
            <person name="Demura T."/>
            <person name="Yamaguchi S."/>
            <person name="Yoneyama K."/>
            <person name="Manabe R.I."/>
            <person name="Nelson D.C."/>
            <person name="Schulman A.H."/>
            <person name="Timko M.P."/>
            <person name="dePamphilis C.W."/>
            <person name="Choi D."/>
            <person name="Shirasu K."/>
        </authorList>
    </citation>
    <scope>NUCLEOTIDE SEQUENCE [LARGE SCALE GENOMIC DNA]</scope>
    <source>
        <strain evidence="3">cv. UVA1</strain>
    </source>
</reference>
<dbReference type="EMBL" id="BKCP01006737">
    <property type="protein sequence ID" value="GER43742.1"/>
    <property type="molecule type" value="Genomic_DNA"/>
</dbReference>
<feature type="compositionally biased region" description="Basic and acidic residues" evidence="1">
    <location>
        <begin position="81"/>
        <end position="100"/>
    </location>
</feature>
<keyword evidence="3" id="KW-1185">Reference proteome</keyword>
<evidence type="ECO:0000313" key="2">
    <source>
        <dbReference type="EMBL" id="GER43742.1"/>
    </source>
</evidence>
<protein>
    <submittedName>
        <fullName evidence="2">Biotin synthase</fullName>
    </submittedName>
</protein>